<accession>A0A7Y7PP32</accession>
<reference evidence="2 3" key="1">
    <citation type="submission" date="2020-05" db="EMBL/GenBank/DDBJ databases">
        <title>Hymenobacter terrestris sp. nov. and Hymenobacter lapidiphilus sp. nov., isolated from regoliths in Antarctica.</title>
        <authorList>
            <person name="Sedlacek I."/>
            <person name="Pantucek R."/>
            <person name="Zeman M."/>
            <person name="Holochova P."/>
            <person name="Kralova S."/>
            <person name="Stankova E."/>
            <person name="Sedo O."/>
            <person name="Micenkova L."/>
            <person name="Svec P."/>
            <person name="Gupta V."/>
            <person name="Sood U."/>
            <person name="Korpole U.S."/>
            <person name="Lal R."/>
        </authorList>
    </citation>
    <scope>NUCLEOTIDE SEQUENCE [LARGE SCALE GENOMIC DNA]</scope>
    <source>
        <strain evidence="2 3">P5342</strain>
    </source>
</reference>
<proteinExistence type="predicted"/>
<keyword evidence="1" id="KW-0175">Coiled coil</keyword>
<name>A0A7Y7PP32_9BACT</name>
<dbReference type="RefSeq" id="WP_176908224.1">
    <property type="nucleotide sequence ID" value="NZ_JABKAU010000013.1"/>
</dbReference>
<evidence type="ECO:0000313" key="3">
    <source>
        <dbReference type="Proteomes" id="UP000565521"/>
    </source>
</evidence>
<feature type="coiled-coil region" evidence="1">
    <location>
        <begin position="139"/>
        <end position="166"/>
    </location>
</feature>
<comment type="caution">
    <text evidence="2">The sequence shown here is derived from an EMBL/GenBank/DDBJ whole genome shotgun (WGS) entry which is preliminary data.</text>
</comment>
<gene>
    <name evidence="2" type="ORF">HW554_08835</name>
</gene>
<dbReference type="Proteomes" id="UP000565521">
    <property type="component" value="Unassembled WGS sequence"/>
</dbReference>
<keyword evidence="3" id="KW-1185">Reference proteome</keyword>
<evidence type="ECO:0000313" key="2">
    <source>
        <dbReference type="EMBL" id="NVO31310.1"/>
    </source>
</evidence>
<dbReference type="AlphaFoldDB" id="A0A7Y7PP32"/>
<sequence length="168" mass="19091">MQPAQRFYSIDFTGTNREYATLEDATRAKGLFAVVESWEDLNNTAFGVTYKNKKYKYVFHQNSSKKEHAEVGPSKLYIAKVLRGNGSSDSYSADNIYTSLSDSNGLLIYNSKASGIRIDGISNAVKQLLEINVIGDYEKYQLVQENIKLKNRIDELEEELENIQNNEE</sequence>
<dbReference type="EMBL" id="JABKAU010000013">
    <property type="protein sequence ID" value="NVO31310.1"/>
    <property type="molecule type" value="Genomic_DNA"/>
</dbReference>
<evidence type="ECO:0000256" key="1">
    <source>
        <dbReference type="SAM" id="Coils"/>
    </source>
</evidence>
<organism evidence="2 3">
    <name type="scientific">Hymenobacter lapidiphilus</name>
    <dbReference type="NCBI Taxonomy" id="2608003"/>
    <lineage>
        <taxon>Bacteria</taxon>
        <taxon>Pseudomonadati</taxon>
        <taxon>Bacteroidota</taxon>
        <taxon>Cytophagia</taxon>
        <taxon>Cytophagales</taxon>
        <taxon>Hymenobacteraceae</taxon>
        <taxon>Hymenobacter</taxon>
    </lineage>
</organism>
<protein>
    <submittedName>
        <fullName evidence="2">Uncharacterized protein</fullName>
    </submittedName>
</protein>